<feature type="transmembrane region" description="Helical" evidence="23">
    <location>
        <begin position="116"/>
        <end position="134"/>
    </location>
</feature>
<keyword evidence="6" id="KW-0808">Transferase</keyword>
<comment type="catalytic activity">
    <reaction evidence="20">
        <text>[GlcNAc-(1-&gt;4)-Mur2Ac(oyl-L-Ala-gamma-D-Glu-L-Lys-D-Ala-D-Ala)](n)-di-trans,octa-cis-undecaprenyl diphosphate + beta-D-GlcNAc-(1-&gt;4)-Mur2Ac(oyl-L-Ala-gamma-D-Glu-L-Lys-D-Ala-D-Ala)-di-trans,octa-cis-undecaprenyl diphosphate = [GlcNAc-(1-&gt;4)-Mur2Ac(oyl-L-Ala-gamma-D-Glu-L-Lys-D-Ala-D-Ala)](n+1)-di-trans,octa-cis-undecaprenyl diphosphate + di-trans,octa-cis-undecaprenyl diphosphate + H(+)</text>
        <dbReference type="Rhea" id="RHEA:23708"/>
        <dbReference type="Rhea" id="RHEA-COMP:9602"/>
        <dbReference type="Rhea" id="RHEA-COMP:9603"/>
        <dbReference type="ChEBI" id="CHEBI:15378"/>
        <dbReference type="ChEBI" id="CHEBI:58405"/>
        <dbReference type="ChEBI" id="CHEBI:60033"/>
        <dbReference type="ChEBI" id="CHEBI:78435"/>
        <dbReference type="EC" id="2.4.99.28"/>
    </reaction>
</comment>
<dbReference type="GO" id="GO:0071555">
    <property type="term" value="P:cell wall organization"/>
    <property type="evidence" value="ECO:0007669"/>
    <property type="project" value="UniProtKB-KW"/>
</dbReference>
<feature type="transmembrane region" description="Helical" evidence="23">
    <location>
        <begin position="85"/>
        <end position="104"/>
    </location>
</feature>
<evidence type="ECO:0000256" key="18">
    <source>
        <dbReference type="ARBA" id="ARBA00041418"/>
    </source>
</evidence>
<reference evidence="24 25" key="1">
    <citation type="submission" date="2019-03" db="EMBL/GenBank/DDBJ databases">
        <title>Arthrobacter sp. nov., an bacterium isolated from biocrust in Mu Us Desert.</title>
        <authorList>
            <person name="Lixiong L."/>
        </authorList>
    </citation>
    <scope>NUCLEOTIDE SEQUENCE [LARGE SCALE GENOMIC DNA]</scope>
    <source>
        <strain evidence="24 25">SLN-3</strain>
    </source>
</reference>
<dbReference type="InterPro" id="IPR001182">
    <property type="entry name" value="FtsW/RodA"/>
</dbReference>
<evidence type="ECO:0000256" key="16">
    <source>
        <dbReference type="ARBA" id="ARBA00038053"/>
    </source>
</evidence>
<dbReference type="GO" id="GO:0005886">
    <property type="term" value="C:plasma membrane"/>
    <property type="evidence" value="ECO:0007669"/>
    <property type="project" value="UniProtKB-SubCell"/>
</dbReference>
<evidence type="ECO:0000256" key="7">
    <source>
        <dbReference type="ARBA" id="ARBA00022692"/>
    </source>
</evidence>
<dbReference type="GO" id="GO:0008360">
    <property type="term" value="P:regulation of cell shape"/>
    <property type="evidence" value="ECO:0007669"/>
    <property type="project" value="UniProtKB-KW"/>
</dbReference>
<dbReference type="InterPro" id="IPR013437">
    <property type="entry name" value="FtsW"/>
</dbReference>
<evidence type="ECO:0000256" key="19">
    <source>
        <dbReference type="ARBA" id="ARBA00044770"/>
    </source>
</evidence>
<evidence type="ECO:0000256" key="5">
    <source>
        <dbReference type="ARBA" id="ARBA00022676"/>
    </source>
</evidence>
<evidence type="ECO:0000256" key="12">
    <source>
        <dbReference type="ARBA" id="ARBA00023306"/>
    </source>
</evidence>
<proteinExistence type="inferred from homology"/>
<keyword evidence="5" id="KW-0328">Glycosyltransferase</keyword>
<evidence type="ECO:0000256" key="14">
    <source>
        <dbReference type="ARBA" id="ARBA00032370"/>
    </source>
</evidence>
<sequence length="414" mass="42957">MTAVRPAPTPTTPPTSARAPRRSRLAPLVSRLVRILNPQGPGSARSAATLLLGTTLSLMAIGLVMVLSASSFALASQGQSPYSTFLRQGLWCALGLIALVVCARTPLHLYRRLSRVALVGSFVLAVLVFTPLGVEVNGNRNWLSLGSMTIQPSEFLKLSLILWGAGMLTDRPNLSREPRHRVIPVLLASLAALGLVLAGRDLGTALILAPVVGALFYFTGARLRSLMLGAGVVFFAVIIAVLSSPNRLKRILVWLDPSGAGAAEGLGYQGTHAVYALAGGGVFGVGLGQSRQKVHWIPEAHNDFIFAVLGEELGLAGAALVLILFATLAVAIVRIARLAGSAYAICVCGSALIWVLGQAVANIAVVTGLVPVVGIPLPFISYGGSSIIALLALVGVLLSCLRTSGTSRAAVGYG</sequence>
<keyword evidence="25" id="KW-1185">Reference proteome</keyword>
<evidence type="ECO:0000256" key="17">
    <source>
        <dbReference type="ARBA" id="ARBA00041185"/>
    </source>
</evidence>
<evidence type="ECO:0000256" key="15">
    <source>
        <dbReference type="ARBA" id="ARBA00033270"/>
    </source>
</evidence>
<comment type="pathway">
    <text evidence="2">Cell wall biogenesis; peptidoglycan biosynthesis.</text>
</comment>
<dbReference type="AlphaFoldDB" id="A0A4R5TST2"/>
<dbReference type="GO" id="GO:0015648">
    <property type="term" value="F:lipid-linked peptidoglycan transporter activity"/>
    <property type="evidence" value="ECO:0007669"/>
    <property type="project" value="TreeGrafter"/>
</dbReference>
<comment type="subcellular location">
    <subcellularLocation>
        <location evidence="1">Cell membrane</location>
        <topology evidence="1">Multi-pass membrane protein</topology>
    </subcellularLocation>
</comment>
<evidence type="ECO:0000256" key="6">
    <source>
        <dbReference type="ARBA" id="ARBA00022679"/>
    </source>
</evidence>
<evidence type="ECO:0000256" key="11">
    <source>
        <dbReference type="ARBA" id="ARBA00023136"/>
    </source>
</evidence>
<name>A0A4R5TST2_9MICC</name>
<keyword evidence="11 23" id="KW-0472">Membrane</keyword>
<organism evidence="24 25">
    <name type="scientific">Arthrobacter crusticola</name>
    <dbReference type="NCBI Taxonomy" id="2547960"/>
    <lineage>
        <taxon>Bacteria</taxon>
        <taxon>Bacillati</taxon>
        <taxon>Actinomycetota</taxon>
        <taxon>Actinomycetes</taxon>
        <taxon>Micrococcales</taxon>
        <taxon>Micrococcaceae</taxon>
        <taxon>Arthrobacter</taxon>
    </lineage>
</organism>
<evidence type="ECO:0000256" key="20">
    <source>
        <dbReference type="ARBA" id="ARBA00049902"/>
    </source>
</evidence>
<keyword evidence="8" id="KW-0133">Cell shape</keyword>
<dbReference type="PANTHER" id="PTHR30474:SF2">
    <property type="entry name" value="PEPTIDOGLYCAN GLYCOSYLTRANSFERASE FTSW-RELATED"/>
    <property type="match status" value="1"/>
</dbReference>
<feature type="transmembrane region" description="Helical" evidence="23">
    <location>
        <begin position="379"/>
        <end position="401"/>
    </location>
</feature>
<gene>
    <name evidence="24" type="primary">ftsW</name>
    <name evidence="24" type="ORF">E2F48_16195</name>
</gene>
<evidence type="ECO:0000256" key="13">
    <source>
        <dbReference type="ARBA" id="ARBA00023316"/>
    </source>
</evidence>
<feature type="region of interest" description="Disordered" evidence="22">
    <location>
        <begin position="1"/>
        <end position="21"/>
    </location>
</feature>
<evidence type="ECO:0000256" key="9">
    <source>
        <dbReference type="ARBA" id="ARBA00022984"/>
    </source>
</evidence>
<evidence type="ECO:0000256" key="22">
    <source>
        <dbReference type="SAM" id="MobiDB-lite"/>
    </source>
</evidence>
<protein>
    <recommendedName>
        <fullName evidence="17">Probable peptidoglycan glycosyltransferase FtsW</fullName>
        <ecNumber evidence="19">2.4.99.28</ecNumber>
    </recommendedName>
    <alternativeName>
        <fullName evidence="18">Cell division protein FtsW</fullName>
    </alternativeName>
    <alternativeName>
        <fullName evidence="15">Cell wall polymerase</fullName>
    </alternativeName>
    <alternativeName>
        <fullName evidence="14">Peptidoglycan polymerase</fullName>
    </alternativeName>
</protein>
<dbReference type="GO" id="GO:0032153">
    <property type="term" value="C:cell division site"/>
    <property type="evidence" value="ECO:0007669"/>
    <property type="project" value="TreeGrafter"/>
</dbReference>
<feature type="transmembrane region" description="Helical" evidence="23">
    <location>
        <begin position="226"/>
        <end position="244"/>
    </location>
</feature>
<dbReference type="Proteomes" id="UP000295411">
    <property type="component" value="Unassembled WGS sequence"/>
</dbReference>
<dbReference type="OrthoDB" id="9768187at2"/>
<dbReference type="GO" id="GO:0008955">
    <property type="term" value="F:peptidoglycan glycosyltransferase activity"/>
    <property type="evidence" value="ECO:0007669"/>
    <property type="project" value="UniProtKB-EC"/>
</dbReference>
<keyword evidence="13" id="KW-0961">Cell wall biogenesis/degradation</keyword>
<evidence type="ECO:0000256" key="21">
    <source>
        <dbReference type="ARBA" id="ARBA00049966"/>
    </source>
</evidence>
<keyword evidence="9" id="KW-0573">Peptidoglycan synthesis</keyword>
<feature type="transmembrane region" description="Helical" evidence="23">
    <location>
        <begin position="313"/>
        <end position="335"/>
    </location>
</feature>
<dbReference type="PANTHER" id="PTHR30474">
    <property type="entry name" value="CELL CYCLE PROTEIN"/>
    <property type="match status" value="1"/>
</dbReference>
<evidence type="ECO:0000256" key="1">
    <source>
        <dbReference type="ARBA" id="ARBA00004651"/>
    </source>
</evidence>
<feature type="transmembrane region" description="Helical" evidence="23">
    <location>
        <begin position="342"/>
        <end position="373"/>
    </location>
</feature>
<dbReference type="PROSITE" id="PS00428">
    <property type="entry name" value="FTSW_RODA_SPOVE"/>
    <property type="match status" value="1"/>
</dbReference>
<dbReference type="GO" id="GO:0009252">
    <property type="term" value="P:peptidoglycan biosynthetic process"/>
    <property type="evidence" value="ECO:0007669"/>
    <property type="project" value="UniProtKB-KW"/>
</dbReference>
<keyword evidence="3" id="KW-1003">Cell membrane</keyword>
<evidence type="ECO:0000313" key="24">
    <source>
        <dbReference type="EMBL" id="TDK23528.1"/>
    </source>
</evidence>
<evidence type="ECO:0000256" key="3">
    <source>
        <dbReference type="ARBA" id="ARBA00022475"/>
    </source>
</evidence>
<evidence type="ECO:0000256" key="4">
    <source>
        <dbReference type="ARBA" id="ARBA00022618"/>
    </source>
</evidence>
<dbReference type="RefSeq" id="WP_133404993.1">
    <property type="nucleotide sequence ID" value="NZ_SMTK01000006.1"/>
</dbReference>
<dbReference type="Pfam" id="PF01098">
    <property type="entry name" value="FTSW_RODA_SPOVE"/>
    <property type="match status" value="1"/>
</dbReference>
<dbReference type="EC" id="2.4.99.28" evidence="19"/>
<feature type="transmembrane region" description="Helical" evidence="23">
    <location>
        <begin position="50"/>
        <end position="73"/>
    </location>
</feature>
<dbReference type="NCBIfam" id="TIGR02614">
    <property type="entry name" value="ftsW"/>
    <property type="match status" value="1"/>
</dbReference>
<keyword evidence="10 23" id="KW-1133">Transmembrane helix</keyword>
<keyword evidence="7 23" id="KW-0812">Transmembrane</keyword>
<dbReference type="InterPro" id="IPR018365">
    <property type="entry name" value="Cell_cycle_FtsW-rel_CS"/>
</dbReference>
<feature type="transmembrane region" description="Helical" evidence="23">
    <location>
        <begin position="204"/>
        <end position="219"/>
    </location>
</feature>
<evidence type="ECO:0000313" key="25">
    <source>
        <dbReference type="Proteomes" id="UP000295411"/>
    </source>
</evidence>
<dbReference type="GO" id="GO:0051301">
    <property type="term" value="P:cell division"/>
    <property type="evidence" value="ECO:0007669"/>
    <property type="project" value="UniProtKB-KW"/>
</dbReference>
<evidence type="ECO:0000256" key="10">
    <source>
        <dbReference type="ARBA" id="ARBA00022989"/>
    </source>
</evidence>
<evidence type="ECO:0000256" key="23">
    <source>
        <dbReference type="SAM" id="Phobius"/>
    </source>
</evidence>
<keyword evidence="12" id="KW-0131">Cell cycle</keyword>
<comment type="caution">
    <text evidence="24">The sequence shown here is derived from an EMBL/GenBank/DDBJ whole genome shotgun (WGS) entry which is preliminary data.</text>
</comment>
<keyword evidence="4" id="KW-0132">Cell division</keyword>
<comment type="similarity">
    <text evidence="16">Belongs to the SEDS family. FtsW subfamily.</text>
</comment>
<evidence type="ECO:0000256" key="2">
    <source>
        <dbReference type="ARBA" id="ARBA00004752"/>
    </source>
</evidence>
<comment type="function">
    <text evidence="21">Peptidoglycan polymerase that is essential for cell division.</text>
</comment>
<dbReference type="EMBL" id="SMTK01000006">
    <property type="protein sequence ID" value="TDK23528.1"/>
    <property type="molecule type" value="Genomic_DNA"/>
</dbReference>
<accession>A0A4R5TST2</accession>
<evidence type="ECO:0000256" key="8">
    <source>
        <dbReference type="ARBA" id="ARBA00022960"/>
    </source>
</evidence>